<organism evidence="2">
    <name type="scientific">marine sediment metagenome</name>
    <dbReference type="NCBI Taxonomy" id="412755"/>
    <lineage>
        <taxon>unclassified sequences</taxon>
        <taxon>metagenomes</taxon>
        <taxon>ecological metagenomes</taxon>
    </lineage>
</organism>
<dbReference type="EMBL" id="BART01004452">
    <property type="protein sequence ID" value="GAG71006.1"/>
    <property type="molecule type" value="Genomic_DNA"/>
</dbReference>
<feature type="non-terminal residue" evidence="2">
    <location>
        <position position="71"/>
    </location>
</feature>
<gene>
    <name evidence="2" type="ORF">S01H4_11157</name>
</gene>
<reference evidence="2" key="1">
    <citation type="journal article" date="2014" name="Front. Microbiol.">
        <title>High frequency of phylogenetically diverse reductive dehalogenase-homologous genes in deep subseafloor sedimentary metagenomes.</title>
        <authorList>
            <person name="Kawai M."/>
            <person name="Futagami T."/>
            <person name="Toyoda A."/>
            <person name="Takaki Y."/>
            <person name="Nishi S."/>
            <person name="Hori S."/>
            <person name="Arai W."/>
            <person name="Tsubouchi T."/>
            <person name="Morono Y."/>
            <person name="Uchiyama I."/>
            <person name="Ito T."/>
            <person name="Fujiyama A."/>
            <person name="Inagaki F."/>
            <person name="Takami H."/>
        </authorList>
    </citation>
    <scope>NUCLEOTIDE SEQUENCE</scope>
    <source>
        <strain evidence="2">Expedition CK06-06</strain>
    </source>
</reference>
<proteinExistence type="predicted"/>
<evidence type="ECO:0000313" key="2">
    <source>
        <dbReference type="EMBL" id="GAG71006.1"/>
    </source>
</evidence>
<name>X1BG55_9ZZZZ</name>
<sequence length="71" mass="8422">MLQLIIAFSFAIVVLVLVAGFISINYEDEERNAYWKCHEEEVIEKLENYWDDYQNNKCYPLNSEIICEKGL</sequence>
<keyword evidence="1" id="KW-1133">Transmembrane helix</keyword>
<comment type="caution">
    <text evidence="2">The sequence shown here is derived from an EMBL/GenBank/DDBJ whole genome shotgun (WGS) entry which is preliminary data.</text>
</comment>
<protein>
    <submittedName>
        <fullName evidence="2">Uncharacterized protein</fullName>
    </submittedName>
</protein>
<dbReference type="AlphaFoldDB" id="X1BG55"/>
<keyword evidence="1" id="KW-0812">Transmembrane</keyword>
<feature type="transmembrane region" description="Helical" evidence="1">
    <location>
        <begin position="6"/>
        <end position="26"/>
    </location>
</feature>
<evidence type="ECO:0000256" key="1">
    <source>
        <dbReference type="SAM" id="Phobius"/>
    </source>
</evidence>
<accession>X1BG55</accession>
<keyword evidence="1" id="KW-0472">Membrane</keyword>